<dbReference type="EMBL" id="BMIL01000005">
    <property type="protein sequence ID" value="GGC64698.1"/>
    <property type="molecule type" value="Genomic_DNA"/>
</dbReference>
<dbReference type="Proteomes" id="UP000651668">
    <property type="component" value="Unassembled WGS sequence"/>
</dbReference>
<evidence type="ECO:0000313" key="2">
    <source>
        <dbReference type="Proteomes" id="UP000651668"/>
    </source>
</evidence>
<keyword evidence="2" id="KW-1185">Reference proteome</keyword>
<comment type="caution">
    <text evidence="1">The sequence shown here is derived from an EMBL/GenBank/DDBJ whole genome shotgun (WGS) entry which is preliminary data.</text>
</comment>
<proteinExistence type="predicted"/>
<evidence type="ECO:0000313" key="1">
    <source>
        <dbReference type="EMBL" id="GGC64698.1"/>
    </source>
</evidence>
<name>A0A916UA25_9SPHI</name>
<protein>
    <recommendedName>
        <fullName evidence="3">DUF2946 domain-containing protein</fullName>
    </recommendedName>
</protein>
<dbReference type="AlphaFoldDB" id="A0A916UA25"/>
<accession>A0A916UA25</accession>
<evidence type="ECO:0008006" key="3">
    <source>
        <dbReference type="Google" id="ProtNLM"/>
    </source>
</evidence>
<organism evidence="1 2">
    <name type="scientific">Pedobacter quisquiliarum</name>
    <dbReference type="NCBI Taxonomy" id="1834438"/>
    <lineage>
        <taxon>Bacteria</taxon>
        <taxon>Pseudomonadati</taxon>
        <taxon>Bacteroidota</taxon>
        <taxon>Sphingobacteriia</taxon>
        <taxon>Sphingobacteriales</taxon>
        <taxon>Sphingobacteriaceae</taxon>
        <taxon>Pedobacter</taxon>
    </lineage>
</organism>
<reference evidence="1" key="2">
    <citation type="submission" date="2020-09" db="EMBL/GenBank/DDBJ databases">
        <authorList>
            <person name="Sun Q."/>
            <person name="Zhou Y."/>
        </authorList>
    </citation>
    <scope>NUCLEOTIDE SEQUENCE</scope>
    <source>
        <strain evidence="1">CGMCC 1.15343</strain>
    </source>
</reference>
<sequence>MKGTRKHTLNKFYQVGAFLLVMLFLSISVAQIFHSHPKVAAMEQTHDHDHDQLSAADKCMICDYLAHQKSKEFYINHPVVLSVPLPDAITLNSNVFVGNYKFSLQGFTNKGPPTFSC</sequence>
<gene>
    <name evidence="1" type="ORF">GCM10011387_17890</name>
</gene>
<reference evidence="1" key="1">
    <citation type="journal article" date="2014" name="Int. J. Syst. Evol. Microbiol.">
        <title>Complete genome sequence of Corynebacterium casei LMG S-19264T (=DSM 44701T), isolated from a smear-ripened cheese.</title>
        <authorList>
            <consortium name="US DOE Joint Genome Institute (JGI-PGF)"/>
            <person name="Walter F."/>
            <person name="Albersmeier A."/>
            <person name="Kalinowski J."/>
            <person name="Ruckert C."/>
        </authorList>
    </citation>
    <scope>NUCLEOTIDE SEQUENCE</scope>
    <source>
        <strain evidence="1">CGMCC 1.15343</strain>
    </source>
</reference>
<dbReference type="RefSeq" id="WP_188626537.1">
    <property type="nucleotide sequence ID" value="NZ_BMIL01000005.1"/>
</dbReference>